<dbReference type="AlphaFoldDB" id="K2N6P8"/>
<evidence type="ECO:0000313" key="3">
    <source>
        <dbReference type="Proteomes" id="UP000007374"/>
    </source>
</evidence>
<keyword evidence="3" id="KW-1185">Reference proteome</keyword>
<sequence>MSVTRWEDDASVWTGPSYVDQAIAYHPDVSSAPVAGRIITCVDVVDWDGDGGRDLLLSSWDTCYEGRVFVYPQIGTKPDGTPILGGEQIVEGVRGYVTAVRDGDRFHLLSVSRMRRQIYLFPNTGTAREPRFGNPVVLDLEADWVKGNEYFHMARFHDIDGDGVPELVVGTDSWDDYWPNGLEWNDVGYRAYDAAGRWLGGPLRGFLYAFKNTGTLSAPVLGRGRPVLGGETPLEVYGQCAPAFGDFTGDGRDAVICGEFWNILHFARQTGPSAFEQPKLVADTAGAPVLLDQCIHLPCAVDWDGDGRLDILVGAEDGYVTFLRNIGTGPDGRPAFEKIGRVEGVEPSIHAGVLPSPAAHDFSGNGLPDLVVGNSTGELLFYENLGPREAPGLAREVMIEAGGKPVRIAAGLTGSIQGPSEKMFGYSCPTIADWDGDGLPDLLVSDVNGHHNFYRNDGGRVPPRFEAPRPLTWQGKPLKTVWRVRPAVIDWLGDGQLHYLALDEDGVLSDFRRASDTELADKRHLRWEDGTQMRFTQDVGGGRGRVKLCAVDWTGDGRIDLVIGTHARASVPPGPAGQPRNTTGQAGIFLLKNIGSNAEPAFAFPKAFRFRGETIQMAMHVASPEAVDWDGSGKLGLLVGVEDGSLVWLKRDDLSW</sequence>
<accession>K2N6P8</accession>
<dbReference type="SUPFAM" id="SSF69318">
    <property type="entry name" value="Integrin alpha N-terminal domain"/>
    <property type="match status" value="2"/>
</dbReference>
<dbReference type="InterPro" id="IPR028994">
    <property type="entry name" value="Integrin_alpha_N"/>
</dbReference>
<proteinExistence type="predicted"/>
<dbReference type="PANTHER" id="PTHR44103">
    <property type="entry name" value="PROPROTEIN CONVERTASE P"/>
    <property type="match status" value="1"/>
</dbReference>
<name>K2N6P8_9HYPH</name>
<gene>
    <name evidence="2" type="ORF">NA8A_07424</name>
</gene>
<comment type="caution">
    <text evidence="2">The sequence shown here is derived from an EMBL/GenBank/DDBJ whole genome shotgun (WGS) entry which is preliminary data.</text>
</comment>
<dbReference type="eggNOG" id="COG4692">
    <property type="taxonomic scope" value="Bacteria"/>
</dbReference>
<reference evidence="2 3" key="1">
    <citation type="journal article" date="2012" name="J. Bacteriol.">
        <title>Genome Sequence of Nitratireductor indicus Type Strain C115.</title>
        <authorList>
            <person name="Lai Q."/>
            <person name="Li G."/>
            <person name="Yu Z."/>
            <person name="Shao Z."/>
        </authorList>
    </citation>
    <scope>NUCLEOTIDE SEQUENCE [LARGE SCALE GENOMIC DNA]</scope>
    <source>
        <strain evidence="2 3">C115</strain>
    </source>
</reference>
<dbReference type="PANTHER" id="PTHR44103:SF1">
    <property type="entry name" value="PROPROTEIN CONVERTASE P"/>
    <property type="match status" value="1"/>
</dbReference>
<dbReference type="Pfam" id="PF13517">
    <property type="entry name" value="FG-GAP_3"/>
    <property type="match status" value="1"/>
</dbReference>
<dbReference type="STRING" id="721133.SAMN05216176_105183"/>
<dbReference type="PATRIC" id="fig|1231190.3.peg.1556"/>
<protein>
    <submittedName>
        <fullName evidence="2">FG-GAP repeat-containing protein</fullName>
    </submittedName>
</protein>
<dbReference type="InterPro" id="IPR013517">
    <property type="entry name" value="FG-GAP"/>
</dbReference>
<dbReference type="Proteomes" id="UP000007374">
    <property type="component" value="Unassembled WGS sequence"/>
</dbReference>
<dbReference type="EMBL" id="AMSI01000004">
    <property type="protein sequence ID" value="EKF43148.1"/>
    <property type="molecule type" value="Genomic_DNA"/>
</dbReference>
<keyword evidence="1" id="KW-0732">Signal</keyword>
<organism evidence="2 3">
    <name type="scientific">Nitratireductor indicus C115</name>
    <dbReference type="NCBI Taxonomy" id="1231190"/>
    <lineage>
        <taxon>Bacteria</taxon>
        <taxon>Pseudomonadati</taxon>
        <taxon>Pseudomonadota</taxon>
        <taxon>Alphaproteobacteria</taxon>
        <taxon>Hyphomicrobiales</taxon>
        <taxon>Phyllobacteriaceae</taxon>
        <taxon>Nitratireductor</taxon>
    </lineage>
</organism>
<dbReference type="Gene3D" id="2.130.10.130">
    <property type="entry name" value="Integrin alpha, N-terminal"/>
    <property type="match status" value="2"/>
</dbReference>
<evidence type="ECO:0000313" key="2">
    <source>
        <dbReference type="EMBL" id="EKF43148.1"/>
    </source>
</evidence>
<evidence type="ECO:0000256" key="1">
    <source>
        <dbReference type="ARBA" id="ARBA00022729"/>
    </source>
</evidence>